<sequence length="1128" mass="130958">MFCEEEPEDIQKMPDQQTTQHSNPRMEHVEPIRKKSSRILIHCDELRIDKIELDDFCVGRVIDDHDYCSLVEIDSDIDSSDLDCDEKIVEIQKTNHESKIPEFDMQQSNETDCHETLKNIDMIDQIQNIDMIDQVHELSLPLDDNLNFVEYSIQENVEIEFDEGVANSVIVEKSGEVPHNPDDDSEVKMGPILENMDLNCGDVVDQSVHEHDYSLSSSIADDSGMESMDSILNESENSFMEGSSICTANKKSSSNSNANLSENCITRTAEPSTVTETQGNNKRKSSVLDADISEDNVESVDDLSTNPAKKSISSRKNRELLLCDESLIIEGDYENSRRVTRQLVKSHVEQPIKLIDVVPGKLVWGYFSTIWWPALIIKAEDVGMLDNPGKVWVYWIGDSQISELAHKNVDSFSNNLEERFDHLVTNSKSKMLNKKQKDGSCFQLIQLLKDRFTAGALVKPYTSWLKKNILPHRDELDELVFHPYPEKYLSCLDDYRKKNSEHTERYLRQQSRERLSKTVESKALPKRVEKLEKPIKEGGVNIMDQKPGMIIWAKMQGYSLWPCVIMDYQHLNRRQPNFAHQWVMWYGDYKFSQVDYRTVLTFPTGMEKMKSKIESMKDELFCKAVLQAFKDYCEPLEYLTELWTLKDVIHIFYDPNGIFKIKRSDLDQPNENDLYSKTIKKQLRKQINREPECEERKQKIIKCKDMQLALTEQVSLELLCITCFRTENLEKHPFFFASMCSECKDDFNPKIFAYGNDGKCFYCALCGGEDYIAMCDGMDCPRVFCTACIKHIICPESYEDILLRHPWYCFFCDPNQMVNSVLKIRKDWRKEMISIYRDNCEDNTRSDLERINCKRKIRVLSLFDGIGTGLVVLKKLNVEIECYYASEIDPDSIQVSFFNHGDEIIQLGDVRDIDEDKIKEIAPIDLLIGGSPCNELSLANPRRRGLDDPEGTGVLFYDYCRIKKLLKKHNKRRHLFWLFENVASMPKKFRMQINEHLGREPQFVDSADFSAQHRPRLYWGNIPWGPYEKIDVILQDMLRKKCNRQALVKKIMTVTTRQNSLNQTKENLKPVLMNGKKDGLWVTELEEIFGFPAHYTDANLQKTRRLQLIGKAWSVQTLTAILRPVFYF</sequence>
<dbReference type="EMBL" id="CM056744">
    <property type="protein sequence ID" value="KAJ8667726.1"/>
    <property type="molecule type" value="Genomic_DNA"/>
</dbReference>
<dbReference type="Proteomes" id="UP001239111">
    <property type="component" value="Chromosome 4"/>
</dbReference>
<comment type="caution">
    <text evidence="1">The sequence shown here is derived from an EMBL/GenBank/DDBJ whole genome shotgun (WGS) entry which is preliminary data.</text>
</comment>
<evidence type="ECO:0000313" key="2">
    <source>
        <dbReference type="Proteomes" id="UP001239111"/>
    </source>
</evidence>
<organism evidence="1 2">
    <name type="scientific">Eretmocerus hayati</name>
    <dbReference type="NCBI Taxonomy" id="131215"/>
    <lineage>
        <taxon>Eukaryota</taxon>
        <taxon>Metazoa</taxon>
        <taxon>Ecdysozoa</taxon>
        <taxon>Arthropoda</taxon>
        <taxon>Hexapoda</taxon>
        <taxon>Insecta</taxon>
        <taxon>Pterygota</taxon>
        <taxon>Neoptera</taxon>
        <taxon>Endopterygota</taxon>
        <taxon>Hymenoptera</taxon>
        <taxon>Apocrita</taxon>
        <taxon>Proctotrupomorpha</taxon>
        <taxon>Chalcidoidea</taxon>
        <taxon>Aphelinidae</taxon>
        <taxon>Aphelininae</taxon>
        <taxon>Eretmocerus</taxon>
    </lineage>
</organism>
<evidence type="ECO:0000313" key="1">
    <source>
        <dbReference type="EMBL" id="KAJ8667726.1"/>
    </source>
</evidence>
<accession>A0ACC2N9Y6</accession>
<reference evidence="1" key="1">
    <citation type="submission" date="2023-04" db="EMBL/GenBank/DDBJ databases">
        <title>A chromosome-level genome assembly of the parasitoid wasp Eretmocerus hayati.</title>
        <authorList>
            <person name="Zhong Y."/>
            <person name="Liu S."/>
            <person name="Liu Y."/>
        </authorList>
    </citation>
    <scope>NUCLEOTIDE SEQUENCE</scope>
    <source>
        <strain evidence="1">ZJU_SS_LIU_2023</strain>
    </source>
</reference>
<gene>
    <name evidence="1" type="ORF">QAD02_009389</name>
</gene>
<proteinExistence type="predicted"/>
<name>A0ACC2N9Y6_9HYME</name>
<keyword evidence="2" id="KW-1185">Reference proteome</keyword>
<protein>
    <submittedName>
        <fullName evidence="1">Uncharacterized protein</fullName>
    </submittedName>
</protein>